<dbReference type="GO" id="GO:0008395">
    <property type="term" value="F:steroid hydroxylase activity"/>
    <property type="evidence" value="ECO:0007669"/>
    <property type="project" value="TreeGrafter"/>
</dbReference>
<dbReference type="KEGG" id="noa:BKM31_17705"/>
<dbReference type="Pfam" id="PF00067">
    <property type="entry name" value="p450"/>
    <property type="match status" value="1"/>
</dbReference>
<dbReference type="PROSITE" id="PS00086">
    <property type="entry name" value="CYTOCHROME_P450"/>
    <property type="match status" value="1"/>
</dbReference>
<evidence type="ECO:0000256" key="1">
    <source>
        <dbReference type="ARBA" id="ARBA00010617"/>
    </source>
</evidence>
<dbReference type="GO" id="GO:0005506">
    <property type="term" value="F:iron ion binding"/>
    <property type="evidence" value="ECO:0007669"/>
    <property type="project" value="InterPro"/>
</dbReference>
<dbReference type="GO" id="GO:0006707">
    <property type="term" value="P:cholesterol catabolic process"/>
    <property type="evidence" value="ECO:0007669"/>
    <property type="project" value="TreeGrafter"/>
</dbReference>
<dbReference type="PANTHER" id="PTHR46696">
    <property type="entry name" value="P450, PUTATIVE (EUROFUNG)-RELATED"/>
    <property type="match status" value="1"/>
</dbReference>
<dbReference type="STRING" id="1909395.BKM31_17705"/>
<protein>
    <submittedName>
        <fullName evidence="8">Cytochrome</fullName>
    </submittedName>
</protein>
<gene>
    <name evidence="8" type="ORF">BKM31_17705</name>
</gene>
<dbReference type="InterPro" id="IPR036396">
    <property type="entry name" value="Cyt_P450_sf"/>
</dbReference>
<proteinExistence type="inferred from homology"/>
<dbReference type="InterPro" id="IPR001128">
    <property type="entry name" value="Cyt_P450"/>
</dbReference>
<evidence type="ECO:0000256" key="6">
    <source>
        <dbReference type="ARBA" id="ARBA00023033"/>
    </source>
</evidence>
<dbReference type="InterPro" id="IPR002397">
    <property type="entry name" value="Cyt_P450_B"/>
</dbReference>
<keyword evidence="5 7" id="KW-0408">Iron</keyword>
<evidence type="ECO:0000256" key="3">
    <source>
        <dbReference type="ARBA" id="ARBA00022723"/>
    </source>
</evidence>
<evidence type="ECO:0000256" key="5">
    <source>
        <dbReference type="ARBA" id="ARBA00023004"/>
    </source>
</evidence>
<dbReference type="PRINTS" id="PR00359">
    <property type="entry name" value="BP450"/>
</dbReference>
<evidence type="ECO:0000256" key="4">
    <source>
        <dbReference type="ARBA" id="ARBA00023002"/>
    </source>
</evidence>
<dbReference type="GO" id="GO:0020037">
    <property type="term" value="F:heme binding"/>
    <property type="evidence" value="ECO:0007669"/>
    <property type="project" value="InterPro"/>
</dbReference>
<keyword evidence="9" id="KW-1185">Reference proteome</keyword>
<dbReference type="EMBL" id="CP017717">
    <property type="protein sequence ID" value="AQZ63052.1"/>
    <property type="molecule type" value="Genomic_DNA"/>
</dbReference>
<dbReference type="AlphaFoldDB" id="A0A1U9ZYM4"/>
<sequence length="396" mass="44066">MRQTTAMVYHPNNPDLRANPWPTYQWLRDEQPLYHNPGAGFWVLSRHADVSAAWRDPALYSSDHGPALEHWAPDASATMGFVAMDPPQHTLHRRLISQGFTPGRVRHLEPRIRQLTRAYLQPLLEEGSLDFADFATAIPVDVISELIGVPVADRPLLLQLSRQIMTRDDANGRLTPAVRQANAELASYYASLIAERRARPREDLTSALLRADIDGERLAERDVIATLMLLGVAGNDTTAKLLTTAWRCAWQHPDQRARLWSGELDVGCWVEETLRYEGPSAYTARRLTRPTELHGVVVPAGACVLLVIAAANRDERVFPAADRYDLSRDTSRTLAFGLGQHFCLGASLARLEATVVLQELVRAVEADYEVDLAAASWAVSPNVRGHATLPTTVKRR</sequence>
<dbReference type="Proteomes" id="UP000190797">
    <property type="component" value="Chromosome"/>
</dbReference>
<dbReference type="GO" id="GO:0036199">
    <property type="term" value="F:cholest-4-en-3-one 26-monooxygenase activity"/>
    <property type="evidence" value="ECO:0007669"/>
    <property type="project" value="TreeGrafter"/>
</dbReference>
<dbReference type="RefSeq" id="WP_230466217.1">
    <property type="nucleotide sequence ID" value="NZ_CP017717.1"/>
</dbReference>
<reference evidence="9" key="1">
    <citation type="journal article" date="2017" name="Med. Chem. Commun.">
        <title>Nonomuraea sp. ATCC 55076 harbours the largest actinomycete chromosome to date and the kistamicin biosynthetic gene cluster.</title>
        <authorList>
            <person name="Nazari B."/>
            <person name="Forneris C.C."/>
            <person name="Gibson M.I."/>
            <person name="Moon K."/>
            <person name="Schramma K.R."/>
            <person name="Seyedsayamdost M.R."/>
        </authorList>
    </citation>
    <scope>NUCLEOTIDE SEQUENCE [LARGE SCALE GENOMIC DNA]</scope>
    <source>
        <strain evidence="9">ATCC 55076</strain>
    </source>
</reference>
<evidence type="ECO:0000256" key="7">
    <source>
        <dbReference type="RuleBase" id="RU000461"/>
    </source>
</evidence>
<dbReference type="InterPro" id="IPR017972">
    <property type="entry name" value="Cyt_P450_CS"/>
</dbReference>
<evidence type="ECO:0000313" key="9">
    <source>
        <dbReference type="Proteomes" id="UP000190797"/>
    </source>
</evidence>
<dbReference type="SUPFAM" id="SSF48264">
    <property type="entry name" value="Cytochrome P450"/>
    <property type="match status" value="1"/>
</dbReference>
<name>A0A1U9ZYM4_9ACTN</name>
<keyword evidence="4 7" id="KW-0560">Oxidoreductase</keyword>
<evidence type="ECO:0000313" key="8">
    <source>
        <dbReference type="EMBL" id="AQZ63052.1"/>
    </source>
</evidence>
<keyword evidence="3 7" id="KW-0479">Metal-binding</keyword>
<dbReference type="Gene3D" id="1.10.630.10">
    <property type="entry name" value="Cytochrome P450"/>
    <property type="match status" value="1"/>
</dbReference>
<dbReference type="PANTHER" id="PTHR46696:SF4">
    <property type="entry name" value="BIOTIN BIOSYNTHESIS CYTOCHROME P450"/>
    <property type="match status" value="1"/>
</dbReference>
<comment type="similarity">
    <text evidence="1 7">Belongs to the cytochrome P450 family.</text>
</comment>
<dbReference type="FunFam" id="1.10.630.10:FF:000018">
    <property type="entry name" value="Cytochrome P450 monooxygenase"/>
    <property type="match status" value="1"/>
</dbReference>
<keyword evidence="6 7" id="KW-0503">Monooxygenase</keyword>
<organism evidence="8 9">
    <name type="scientific">[Actinomadura] parvosata subsp. kistnae</name>
    <dbReference type="NCBI Taxonomy" id="1909395"/>
    <lineage>
        <taxon>Bacteria</taxon>
        <taxon>Bacillati</taxon>
        <taxon>Actinomycetota</taxon>
        <taxon>Actinomycetes</taxon>
        <taxon>Streptosporangiales</taxon>
        <taxon>Streptosporangiaceae</taxon>
        <taxon>Nonomuraea</taxon>
    </lineage>
</organism>
<evidence type="ECO:0000256" key="2">
    <source>
        <dbReference type="ARBA" id="ARBA00022617"/>
    </source>
</evidence>
<accession>A0A1U9ZYM4</accession>
<keyword evidence="2 7" id="KW-0349">Heme</keyword>